<keyword evidence="2" id="KW-1185">Reference proteome</keyword>
<accession>A0A317EIY1</accession>
<sequence length="67" mass="7808">MLRSLFLPLNFPSGFEISFFGKAIAVLHRLNQSRFSLQQKQKKLLVYTTIGFGKLGLMQNTKTRFYH</sequence>
<dbReference type="AlphaFoldDB" id="A0A317EIY1"/>
<name>A0A317EIY1_9SPHI</name>
<proteinExistence type="predicted"/>
<evidence type="ECO:0000313" key="1">
    <source>
        <dbReference type="EMBL" id="PWS26800.1"/>
    </source>
</evidence>
<dbReference type="EMBL" id="QGNZ01000003">
    <property type="protein sequence ID" value="PWS26800.1"/>
    <property type="molecule type" value="Genomic_DNA"/>
</dbReference>
<gene>
    <name evidence="1" type="ORF">DHW03_12265</name>
</gene>
<organism evidence="1 2">
    <name type="scientific">Pedobacter yonginense</name>
    <dbReference type="NCBI Taxonomy" id="651869"/>
    <lineage>
        <taxon>Bacteria</taxon>
        <taxon>Pseudomonadati</taxon>
        <taxon>Bacteroidota</taxon>
        <taxon>Sphingobacteriia</taxon>
        <taxon>Sphingobacteriales</taxon>
        <taxon>Sphingobacteriaceae</taxon>
        <taxon>Pedobacter</taxon>
    </lineage>
</organism>
<evidence type="ECO:0000313" key="2">
    <source>
        <dbReference type="Proteomes" id="UP000245379"/>
    </source>
</evidence>
<reference evidence="1 2" key="1">
    <citation type="submission" date="2018-05" db="EMBL/GenBank/DDBJ databases">
        <title>Pedobacter paludis sp. nov., isolated from wetland soil.</title>
        <authorList>
            <person name="Zhang Y."/>
            <person name="Wang G."/>
        </authorList>
    </citation>
    <scope>NUCLEOTIDE SEQUENCE [LARGE SCALE GENOMIC DNA]</scope>
    <source>
        <strain evidence="1 2">KCTC22721</strain>
    </source>
</reference>
<protein>
    <submittedName>
        <fullName evidence="1">Uncharacterized protein</fullName>
    </submittedName>
</protein>
<comment type="caution">
    <text evidence="1">The sequence shown here is derived from an EMBL/GenBank/DDBJ whole genome shotgun (WGS) entry which is preliminary data.</text>
</comment>
<dbReference type="Proteomes" id="UP000245379">
    <property type="component" value="Unassembled WGS sequence"/>
</dbReference>